<reference evidence="1 2" key="1">
    <citation type="submission" date="2014-03" db="EMBL/GenBank/DDBJ databases">
        <title>Genome sequence of Sphingobium yanoikuyae B1.</title>
        <authorList>
            <person name="Gan H.M."/>
            <person name="Gan H.Y."/>
            <person name="Savka M.A."/>
        </authorList>
    </citation>
    <scope>NUCLEOTIDE SEQUENCE [LARGE SCALE GENOMIC DNA]</scope>
    <source>
        <strain evidence="1 2">B1</strain>
    </source>
</reference>
<comment type="caution">
    <text evidence="1">The sequence shown here is derived from an EMBL/GenBank/DDBJ whole genome shotgun (WGS) entry which is preliminary data.</text>
</comment>
<protein>
    <recommendedName>
        <fullName evidence="3">LysR family transcriptional regulator</fullName>
    </recommendedName>
</protein>
<gene>
    <name evidence="1" type="ORF">CP98_00316</name>
</gene>
<name>A0A084EUJ6_SPHYA</name>
<dbReference type="Proteomes" id="UP000028534">
    <property type="component" value="Unassembled WGS sequence"/>
</dbReference>
<dbReference type="EMBL" id="JGVR01000001">
    <property type="protein sequence ID" value="KEZ21638.1"/>
    <property type="molecule type" value="Genomic_DNA"/>
</dbReference>
<accession>A0A084EUJ6</accession>
<evidence type="ECO:0000313" key="2">
    <source>
        <dbReference type="Proteomes" id="UP000028534"/>
    </source>
</evidence>
<sequence length="135" mass="14766">MPLPNLAGEDFTAALGRFQTDSYPSLPPLLFPTQGIFCSILPDGPTSSPAATARRPRRQWTRDRQRRFLAALLETGNISHAAQMVGMSRSSAHRLRARLAGTGFDRCWANALALHAARLTDPLAPILRHKGPIGR</sequence>
<evidence type="ECO:0008006" key="3">
    <source>
        <dbReference type="Google" id="ProtNLM"/>
    </source>
</evidence>
<proteinExistence type="predicted"/>
<dbReference type="AlphaFoldDB" id="A0A084EUJ6"/>
<evidence type="ECO:0000313" key="1">
    <source>
        <dbReference type="EMBL" id="KEZ21638.1"/>
    </source>
</evidence>
<dbReference type="PATRIC" id="fig|13690.10.peg.328"/>
<organism evidence="1 2">
    <name type="scientific">Sphingobium yanoikuyae</name>
    <name type="common">Sphingomonas yanoikuyae</name>
    <dbReference type="NCBI Taxonomy" id="13690"/>
    <lineage>
        <taxon>Bacteria</taxon>
        <taxon>Pseudomonadati</taxon>
        <taxon>Pseudomonadota</taxon>
        <taxon>Alphaproteobacteria</taxon>
        <taxon>Sphingomonadales</taxon>
        <taxon>Sphingomonadaceae</taxon>
        <taxon>Sphingobium</taxon>
    </lineage>
</organism>